<organism evidence="5 6">
    <name type="scientific">Roseobacter fucihabitans</name>
    <dbReference type="NCBI Taxonomy" id="1537242"/>
    <lineage>
        <taxon>Bacteria</taxon>
        <taxon>Pseudomonadati</taxon>
        <taxon>Pseudomonadota</taxon>
        <taxon>Alphaproteobacteria</taxon>
        <taxon>Rhodobacterales</taxon>
        <taxon>Roseobacteraceae</taxon>
        <taxon>Roseobacter</taxon>
    </lineage>
</organism>
<evidence type="ECO:0000313" key="5">
    <source>
        <dbReference type="EMBL" id="WVX51582.1"/>
    </source>
</evidence>
<feature type="domain" description="Transglycosylase SLT" evidence="4">
    <location>
        <begin position="146"/>
        <end position="225"/>
    </location>
</feature>
<geneLocation type="plasmid" evidence="5 6">
    <name>pROLI83</name>
</geneLocation>
<evidence type="ECO:0000256" key="1">
    <source>
        <dbReference type="ARBA" id="ARBA00007734"/>
    </source>
</evidence>
<feature type="signal peptide" evidence="3">
    <location>
        <begin position="1"/>
        <end position="34"/>
    </location>
</feature>
<accession>A0ABZ2C2N1</accession>
<dbReference type="EMBL" id="CP143425">
    <property type="protein sequence ID" value="WVX51582.1"/>
    <property type="molecule type" value="Genomic_DNA"/>
</dbReference>
<evidence type="ECO:0000256" key="2">
    <source>
        <dbReference type="ARBA" id="ARBA00009387"/>
    </source>
</evidence>
<evidence type="ECO:0000313" key="6">
    <source>
        <dbReference type="Proteomes" id="UP001318682"/>
    </source>
</evidence>
<keyword evidence="3" id="KW-0732">Signal</keyword>
<sequence>MKVSVGPLRYLKRKTATATASAFLLLIAPHTATAQMIFTMESDGSLVPSQSQDRFARNYNDGIGQGDANAPLSIFGDGEAAETEGDASTTEDGSFRVAAVAPRVAVPRPDILAAIDDTALRYGSHRGLRAAGLTVTEWRLLFRSNIEIESAYNVSARSHVGAIGLGQLMPGTAEDLGVDPFDWRANLDGSARYLVAQLETFGDARLALAAYNAGPDAVRQYRGIPPYRETQSHVQRVLAVFNRLEGENS</sequence>
<gene>
    <name evidence="5" type="ORF">ROLI_046840</name>
</gene>
<evidence type="ECO:0000256" key="3">
    <source>
        <dbReference type="SAM" id="SignalP"/>
    </source>
</evidence>
<keyword evidence="5" id="KW-0614">Plasmid</keyword>
<name>A0ABZ2C2N1_9RHOB</name>
<dbReference type="SUPFAM" id="SSF53955">
    <property type="entry name" value="Lysozyme-like"/>
    <property type="match status" value="1"/>
</dbReference>
<comment type="similarity">
    <text evidence="1">Belongs to the transglycosylase Slt family.</text>
</comment>
<dbReference type="InterPro" id="IPR008258">
    <property type="entry name" value="Transglycosylase_SLT_dom_1"/>
</dbReference>
<reference evidence="5 6" key="1">
    <citation type="submission" date="2024-01" db="EMBL/GenBank/DDBJ databases">
        <title>Roseobacter fucihabitans sp. nov., isolated from the brown alga Fucus spiralis.</title>
        <authorList>
            <person name="Hahnke S."/>
            <person name="Berger M."/>
            <person name="Schlingloff A."/>
            <person name="Athale I."/>
            <person name="Neumann-Schaal M."/>
            <person name="Adenaya A."/>
            <person name="Poehlein A."/>
            <person name="Daniel R."/>
            <person name="Pertersen J."/>
            <person name="Brinkhoff T."/>
        </authorList>
    </citation>
    <scope>NUCLEOTIDE SEQUENCE [LARGE SCALE GENOMIC DNA]</scope>
    <source>
        <strain evidence="5 6">B14</strain>
        <plasmid evidence="5 6">pROLI83</plasmid>
    </source>
</reference>
<dbReference type="PANTHER" id="PTHR37423">
    <property type="entry name" value="SOLUBLE LYTIC MUREIN TRANSGLYCOSYLASE-RELATED"/>
    <property type="match status" value="1"/>
</dbReference>
<dbReference type="InterPro" id="IPR023346">
    <property type="entry name" value="Lysozyme-like_dom_sf"/>
</dbReference>
<dbReference type="Pfam" id="PF01464">
    <property type="entry name" value="SLT"/>
    <property type="match status" value="1"/>
</dbReference>
<comment type="similarity">
    <text evidence="2">Belongs to the virb1 family.</text>
</comment>
<evidence type="ECO:0000259" key="4">
    <source>
        <dbReference type="Pfam" id="PF01464"/>
    </source>
</evidence>
<protein>
    <recommendedName>
        <fullName evidence="4">Transglycosylase SLT domain-containing protein</fullName>
    </recommendedName>
</protein>
<dbReference type="CDD" id="cd00254">
    <property type="entry name" value="LT-like"/>
    <property type="match status" value="1"/>
</dbReference>
<dbReference type="Gene3D" id="1.10.530.10">
    <property type="match status" value="1"/>
</dbReference>
<feature type="chain" id="PRO_5046174328" description="Transglycosylase SLT domain-containing protein" evidence="3">
    <location>
        <begin position="35"/>
        <end position="249"/>
    </location>
</feature>
<dbReference type="PANTHER" id="PTHR37423:SF2">
    <property type="entry name" value="MEMBRANE-BOUND LYTIC MUREIN TRANSGLYCOSYLASE C"/>
    <property type="match status" value="1"/>
</dbReference>
<proteinExistence type="inferred from homology"/>
<dbReference type="Proteomes" id="UP001318682">
    <property type="component" value="Plasmid pROLI83"/>
</dbReference>
<keyword evidence="6" id="KW-1185">Reference proteome</keyword>